<protein>
    <recommendedName>
        <fullName evidence="6">Cell division protein FtsL</fullName>
    </recommendedName>
</protein>
<evidence type="ECO:0000256" key="3">
    <source>
        <dbReference type="SAM" id="Phobius"/>
    </source>
</evidence>
<keyword evidence="1" id="KW-0175">Coiled coil</keyword>
<dbReference type="EMBL" id="MWWW01000025">
    <property type="protein sequence ID" value="OZG57741.1"/>
    <property type="molecule type" value="Genomic_DNA"/>
</dbReference>
<dbReference type="Proteomes" id="UP000216871">
    <property type="component" value="Unassembled WGS sequence"/>
</dbReference>
<evidence type="ECO:0000256" key="2">
    <source>
        <dbReference type="SAM" id="MobiDB-lite"/>
    </source>
</evidence>
<name>A0A261FEZ4_9BIFI</name>
<dbReference type="RefSeq" id="WP_169834129.1">
    <property type="nucleotide sequence ID" value="NZ_MWWW01000025.1"/>
</dbReference>
<evidence type="ECO:0008006" key="6">
    <source>
        <dbReference type="Google" id="ProtNLM"/>
    </source>
</evidence>
<evidence type="ECO:0000313" key="4">
    <source>
        <dbReference type="EMBL" id="OZG57741.1"/>
    </source>
</evidence>
<organism evidence="4 5">
    <name type="scientific">Bifidobacterium myosotis</name>
    <dbReference type="NCBI Taxonomy" id="1630166"/>
    <lineage>
        <taxon>Bacteria</taxon>
        <taxon>Bacillati</taxon>
        <taxon>Actinomycetota</taxon>
        <taxon>Actinomycetes</taxon>
        <taxon>Bifidobacteriales</taxon>
        <taxon>Bifidobacteriaceae</taxon>
        <taxon>Bifidobacterium</taxon>
    </lineage>
</organism>
<keyword evidence="5" id="KW-1185">Reference proteome</keyword>
<evidence type="ECO:0000313" key="5">
    <source>
        <dbReference type="Proteomes" id="UP000216871"/>
    </source>
</evidence>
<feature type="compositionally biased region" description="Polar residues" evidence="2">
    <location>
        <begin position="131"/>
        <end position="154"/>
    </location>
</feature>
<feature type="region of interest" description="Disordered" evidence="2">
    <location>
        <begin position="1"/>
        <end position="33"/>
    </location>
</feature>
<accession>A0A261FEZ4</accession>
<evidence type="ECO:0000256" key="1">
    <source>
        <dbReference type="SAM" id="Coils"/>
    </source>
</evidence>
<dbReference type="AlphaFoldDB" id="A0A261FEZ4"/>
<proteinExistence type="predicted"/>
<keyword evidence="3" id="KW-0472">Membrane</keyword>
<keyword evidence="3" id="KW-0812">Transmembrane</keyword>
<feature type="region of interest" description="Disordered" evidence="2">
    <location>
        <begin position="123"/>
        <end position="154"/>
    </location>
</feature>
<feature type="compositionally biased region" description="Polar residues" evidence="2">
    <location>
        <begin position="7"/>
        <end position="33"/>
    </location>
</feature>
<feature type="coiled-coil region" evidence="1">
    <location>
        <begin position="91"/>
        <end position="118"/>
    </location>
</feature>
<gene>
    <name evidence="4" type="ORF">BMYO_1814</name>
</gene>
<keyword evidence="3" id="KW-1133">Transmembrane helix</keyword>
<feature type="transmembrane region" description="Helical" evidence="3">
    <location>
        <begin position="60"/>
        <end position="80"/>
    </location>
</feature>
<reference evidence="4 5" key="1">
    <citation type="journal article" date="2017" name="BMC Genomics">
        <title>Comparative genomic and phylogenomic analyses of the Bifidobacteriaceae family.</title>
        <authorList>
            <person name="Lugli G.A."/>
            <person name="Milani C."/>
            <person name="Turroni F."/>
            <person name="Duranti S."/>
            <person name="Mancabelli L."/>
            <person name="Mangifesta M."/>
            <person name="Ferrario C."/>
            <person name="Modesto M."/>
            <person name="Mattarelli P."/>
            <person name="Jiri K."/>
            <person name="van Sinderen D."/>
            <person name="Ventura M."/>
        </authorList>
    </citation>
    <scope>NUCLEOTIDE SEQUENCE [LARGE SCALE GENOMIC DNA]</scope>
    <source>
        <strain evidence="4 5">DSM 100196</strain>
    </source>
</reference>
<comment type="caution">
    <text evidence="4">The sequence shown here is derived from an EMBL/GenBank/DDBJ whole genome shotgun (WGS) entry which is preliminary data.</text>
</comment>
<sequence length="154" mass="16568">MAATARSVRSNAAPSSNRPESKPATSSRPELRLISNQRTQTQGNVVGRVIEWTRTRSAPLVHVVIAVAFLMGTLFGALMLRTQMVQNSFEAAQIEAHISVLEQDVEDDQAKLDQLVATLPDKASDMGMVPQQGSVSIDLNGYQPSSSSTTESGK</sequence>